<keyword evidence="3" id="KW-1185">Reference proteome</keyword>
<gene>
    <name evidence="2" type="ORF">GCM10009849_34000</name>
</gene>
<dbReference type="Pfam" id="PF11716">
    <property type="entry name" value="MDMPI_N"/>
    <property type="match status" value="1"/>
</dbReference>
<feature type="domain" description="Mycothiol-dependent maleylpyruvate isomerase metal-binding" evidence="1">
    <location>
        <begin position="25"/>
        <end position="156"/>
    </location>
</feature>
<organism evidence="2 3">
    <name type="scientific">Sinomonas flava</name>
    <dbReference type="NCBI Taxonomy" id="496857"/>
    <lineage>
        <taxon>Bacteria</taxon>
        <taxon>Bacillati</taxon>
        <taxon>Actinomycetota</taxon>
        <taxon>Actinomycetes</taxon>
        <taxon>Micrococcales</taxon>
        <taxon>Micrococcaceae</taxon>
        <taxon>Sinomonas</taxon>
    </lineage>
</organism>
<name>A0ABP5NY99_9MICC</name>
<keyword evidence="2" id="KW-0413">Isomerase</keyword>
<dbReference type="SUPFAM" id="SSF109854">
    <property type="entry name" value="DinB/YfiT-like putative metalloenzymes"/>
    <property type="match status" value="1"/>
</dbReference>
<reference evidence="3" key="1">
    <citation type="journal article" date="2019" name="Int. J. Syst. Evol. Microbiol.">
        <title>The Global Catalogue of Microorganisms (GCM) 10K type strain sequencing project: providing services to taxonomists for standard genome sequencing and annotation.</title>
        <authorList>
            <consortium name="The Broad Institute Genomics Platform"/>
            <consortium name="The Broad Institute Genome Sequencing Center for Infectious Disease"/>
            <person name="Wu L."/>
            <person name="Ma J."/>
        </authorList>
    </citation>
    <scope>NUCLEOTIDE SEQUENCE [LARGE SCALE GENOMIC DNA]</scope>
    <source>
        <strain evidence="3">JCM 16034</strain>
    </source>
</reference>
<dbReference type="RefSeq" id="WP_344301012.1">
    <property type="nucleotide sequence ID" value="NZ_BAAAQW010000013.1"/>
</dbReference>
<comment type="caution">
    <text evidence="2">The sequence shown here is derived from an EMBL/GenBank/DDBJ whole genome shotgun (WGS) entry which is preliminary data.</text>
</comment>
<evidence type="ECO:0000313" key="2">
    <source>
        <dbReference type="EMBL" id="GAA2203073.1"/>
    </source>
</evidence>
<dbReference type="Proteomes" id="UP001500432">
    <property type="component" value="Unassembled WGS sequence"/>
</dbReference>
<dbReference type="NCBIfam" id="TIGR03083">
    <property type="entry name" value="maleylpyruvate isomerase family mycothiol-dependent enzyme"/>
    <property type="match status" value="1"/>
</dbReference>
<evidence type="ECO:0000259" key="1">
    <source>
        <dbReference type="Pfam" id="PF11716"/>
    </source>
</evidence>
<evidence type="ECO:0000313" key="3">
    <source>
        <dbReference type="Proteomes" id="UP001500432"/>
    </source>
</evidence>
<dbReference type="InterPro" id="IPR024344">
    <property type="entry name" value="MDMPI_metal-binding"/>
</dbReference>
<sequence length="253" mass="26851">MDTAAAPTSPAGLDDERLLAGIESAAEGIRTELAHLTDTSVSEDSLLPGWTRGHVLAHVAGVCRGMARQLEYAERGELIELYDGGQEGRTKEIEAGAASSAEEHRERTGAALDRALEAFRGLGPEGWDRPITYRNGVVRDGGLALWRELVIHRTDLGTGASQQGWDEAFCGHLLGFLAARVPEGMSFALHPQGRPDLLIGSGPDTVDVHGRLADILAWLAGRPVDHASVRAEHAGEAVPLPQIGPWPAASSAK</sequence>
<accession>A0ABP5NY99</accession>
<dbReference type="SUPFAM" id="SSF55718">
    <property type="entry name" value="SCP-like"/>
    <property type="match status" value="1"/>
</dbReference>
<proteinExistence type="predicted"/>
<dbReference type="InterPro" id="IPR034660">
    <property type="entry name" value="DinB/YfiT-like"/>
</dbReference>
<dbReference type="InterPro" id="IPR017517">
    <property type="entry name" value="Maleyloyr_isom"/>
</dbReference>
<dbReference type="InterPro" id="IPR036527">
    <property type="entry name" value="SCP2_sterol-bd_dom_sf"/>
</dbReference>
<dbReference type="GO" id="GO:0016853">
    <property type="term" value="F:isomerase activity"/>
    <property type="evidence" value="ECO:0007669"/>
    <property type="project" value="UniProtKB-KW"/>
</dbReference>
<protein>
    <submittedName>
        <fullName evidence="2">Maleylpyruvate isomerase family mycothiol-dependent enzyme</fullName>
    </submittedName>
</protein>
<dbReference type="Gene3D" id="1.20.120.450">
    <property type="entry name" value="dinb family like domain"/>
    <property type="match status" value="1"/>
</dbReference>
<dbReference type="EMBL" id="BAAAQW010000013">
    <property type="protein sequence ID" value="GAA2203073.1"/>
    <property type="molecule type" value="Genomic_DNA"/>
</dbReference>